<comment type="caution">
    <text evidence="3">The sequence shown here is derived from an EMBL/GenBank/DDBJ whole genome shotgun (WGS) entry which is preliminary data.</text>
</comment>
<feature type="domain" description="GFO/IDH/MocA-like oxidoreductase" evidence="2">
    <location>
        <begin position="127"/>
        <end position="243"/>
    </location>
</feature>
<name>A0ABX1S781_9PSEU</name>
<keyword evidence="4" id="KW-1185">Reference proteome</keyword>
<evidence type="ECO:0000259" key="2">
    <source>
        <dbReference type="Pfam" id="PF22725"/>
    </source>
</evidence>
<dbReference type="InterPro" id="IPR036291">
    <property type="entry name" value="NAD(P)-bd_dom_sf"/>
</dbReference>
<dbReference type="Proteomes" id="UP000820669">
    <property type="component" value="Unassembled WGS sequence"/>
</dbReference>
<sequence length="331" mass="34624">MSARRVGIIGTGFMGTVHAEAWQAIGEAPVAFLCRERGADLGDLGRFGAPLYTDLDDFFSAVDVVDICAPTHVHAELALAAARAGKPTLCEKPLSLSVAEGSAVLEAFERADVPLQVGHILRFSPEYRAAWETVSSGELGAPAVLRLSRLSFAPERGPGSWFADDAKSGGIFFDLMIHDLDYARWIAGDVSTVFAKSAAGGAGHGTAILRHESGALSHVEASWAQPRPVFRTLLEIAGSRGLISFSSDDTSPVAVRRHITASAASTGLGDIALAANPFEIEVRHFLDVVDGNARPALTALDALKAVQLAAATCESAQTGKPVCIRPLGGGS</sequence>
<proteinExistence type="predicted"/>
<accession>A0ABX1S781</accession>
<organism evidence="3 4">
    <name type="scientific">Pseudonocardia acidicola</name>
    <dbReference type="NCBI Taxonomy" id="2724939"/>
    <lineage>
        <taxon>Bacteria</taxon>
        <taxon>Bacillati</taxon>
        <taxon>Actinomycetota</taxon>
        <taxon>Actinomycetes</taxon>
        <taxon>Pseudonocardiales</taxon>
        <taxon>Pseudonocardiaceae</taxon>
        <taxon>Pseudonocardia</taxon>
    </lineage>
</organism>
<dbReference type="SUPFAM" id="SSF51735">
    <property type="entry name" value="NAD(P)-binding Rossmann-fold domains"/>
    <property type="match status" value="1"/>
</dbReference>
<dbReference type="EMBL" id="JAAXLA010000011">
    <property type="protein sequence ID" value="NMH97391.1"/>
    <property type="molecule type" value="Genomic_DNA"/>
</dbReference>
<evidence type="ECO:0000259" key="1">
    <source>
        <dbReference type="Pfam" id="PF01408"/>
    </source>
</evidence>
<dbReference type="Gene3D" id="3.40.50.720">
    <property type="entry name" value="NAD(P)-binding Rossmann-like Domain"/>
    <property type="match status" value="1"/>
</dbReference>
<dbReference type="InterPro" id="IPR000683">
    <property type="entry name" value="Gfo/Idh/MocA-like_OxRdtase_N"/>
</dbReference>
<dbReference type="Gene3D" id="3.30.360.10">
    <property type="entry name" value="Dihydrodipicolinate Reductase, domain 2"/>
    <property type="match status" value="1"/>
</dbReference>
<feature type="domain" description="Gfo/Idh/MocA-like oxidoreductase N-terminal" evidence="1">
    <location>
        <begin position="5"/>
        <end position="119"/>
    </location>
</feature>
<evidence type="ECO:0000313" key="4">
    <source>
        <dbReference type="Proteomes" id="UP000820669"/>
    </source>
</evidence>
<dbReference type="InterPro" id="IPR055170">
    <property type="entry name" value="GFO_IDH_MocA-like_dom"/>
</dbReference>
<dbReference type="PANTHER" id="PTHR43377">
    <property type="entry name" value="BILIVERDIN REDUCTASE A"/>
    <property type="match status" value="1"/>
</dbReference>
<dbReference type="Pfam" id="PF01408">
    <property type="entry name" value="GFO_IDH_MocA"/>
    <property type="match status" value="1"/>
</dbReference>
<reference evidence="3 4" key="1">
    <citation type="submission" date="2020-04" db="EMBL/GenBank/DDBJ databases">
        <authorList>
            <person name="Klaysubun C."/>
            <person name="Duangmal K."/>
            <person name="Lipun K."/>
        </authorList>
    </citation>
    <scope>NUCLEOTIDE SEQUENCE [LARGE SCALE GENOMIC DNA]</scope>
    <source>
        <strain evidence="3 4">K10HN5</strain>
    </source>
</reference>
<dbReference type="RefSeq" id="WP_169380831.1">
    <property type="nucleotide sequence ID" value="NZ_JAAXLA010000011.1"/>
</dbReference>
<dbReference type="InterPro" id="IPR051450">
    <property type="entry name" value="Gfo/Idh/MocA_Oxidoreductases"/>
</dbReference>
<evidence type="ECO:0000313" key="3">
    <source>
        <dbReference type="EMBL" id="NMH97391.1"/>
    </source>
</evidence>
<dbReference type="PANTHER" id="PTHR43377:SF1">
    <property type="entry name" value="BILIVERDIN REDUCTASE A"/>
    <property type="match status" value="1"/>
</dbReference>
<protein>
    <submittedName>
        <fullName evidence="3">Gfo/Idh/MocA family oxidoreductase</fullName>
    </submittedName>
</protein>
<dbReference type="SUPFAM" id="SSF55347">
    <property type="entry name" value="Glyceraldehyde-3-phosphate dehydrogenase-like, C-terminal domain"/>
    <property type="match status" value="1"/>
</dbReference>
<gene>
    <name evidence="3" type="ORF">HF526_08725</name>
</gene>
<dbReference type="Pfam" id="PF22725">
    <property type="entry name" value="GFO_IDH_MocA_C3"/>
    <property type="match status" value="1"/>
</dbReference>